<accession>A0A835Y6S6</accession>
<protein>
    <submittedName>
        <fullName evidence="2">Uncharacterized protein</fullName>
    </submittedName>
</protein>
<dbReference type="EMBL" id="JAEHOE010000016">
    <property type="protein sequence ID" value="KAG2497086.1"/>
    <property type="molecule type" value="Genomic_DNA"/>
</dbReference>
<dbReference type="Proteomes" id="UP000612055">
    <property type="component" value="Unassembled WGS sequence"/>
</dbReference>
<sequence length="542" mass="54628">MLAPPFVARAPSSPALTSSLEATEEEAVVELQTHDAAAELNSTAEAPADARCDADCSVFTTTSQYMWGPAGCVPEPRAAPPPAAGLPELHEPAVAFLAPHLEAASECWTPKSARGLSQSASGYGRPARAPSISGLLHTPHDRSPEGLALAPAELFTADMLACGFDGGLRRPRRVVRHQSATGASAPVRRLGLGAARRAPRTHSFLHLPHPTNAEAAAIMARLAALAAGKTAPSRLSLPRTGSLAPITEDREAEAAGVREPYEAARTGPVAALRVPCHFRTSSPAAVQRSAVGAVCAGVGGEISGISYELYGDVDEAAELAAAAAADAGLGAGGTPLARQSSGDASGGSGAVGGDPSSWALTKSPGDSCSLKGSSSLLNLWSDPSSPSAWRFPAASRLGSWLGRIRPASAPPAAQPLFLASPADDPSGSRGRGSASGLPLPQPHSLRVTGSATRLSGLPKPQLGGPGAAAGPGSPGCLELGPSPRDRGPRGYVDAAGDRGGGLLGRLRRYAAVACLSPSVRGFPAGGEAPVARHSTGHMADCP</sequence>
<feature type="region of interest" description="Disordered" evidence="1">
    <location>
        <begin position="333"/>
        <end position="364"/>
    </location>
</feature>
<organism evidence="2 3">
    <name type="scientific">Edaphochlamys debaryana</name>
    <dbReference type="NCBI Taxonomy" id="47281"/>
    <lineage>
        <taxon>Eukaryota</taxon>
        <taxon>Viridiplantae</taxon>
        <taxon>Chlorophyta</taxon>
        <taxon>core chlorophytes</taxon>
        <taxon>Chlorophyceae</taxon>
        <taxon>CS clade</taxon>
        <taxon>Chlamydomonadales</taxon>
        <taxon>Chlamydomonadales incertae sedis</taxon>
        <taxon>Edaphochlamys</taxon>
    </lineage>
</organism>
<feature type="compositionally biased region" description="Gly residues" evidence="1">
    <location>
        <begin position="463"/>
        <end position="473"/>
    </location>
</feature>
<evidence type="ECO:0000313" key="2">
    <source>
        <dbReference type="EMBL" id="KAG2497086.1"/>
    </source>
</evidence>
<keyword evidence="3" id="KW-1185">Reference proteome</keyword>
<evidence type="ECO:0000313" key="3">
    <source>
        <dbReference type="Proteomes" id="UP000612055"/>
    </source>
</evidence>
<feature type="region of interest" description="Disordered" evidence="1">
    <location>
        <begin position="411"/>
        <end position="493"/>
    </location>
</feature>
<comment type="caution">
    <text evidence="2">The sequence shown here is derived from an EMBL/GenBank/DDBJ whole genome shotgun (WGS) entry which is preliminary data.</text>
</comment>
<evidence type="ECO:0000256" key="1">
    <source>
        <dbReference type="SAM" id="MobiDB-lite"/>
    </source>
</evidence>
<feature type="compositionally biased region" description="Low complexity" evidence="1">
    <location>
        <begin position="422"/>
        <end position="438"/>
    </location>
</feature>
<name>A0A835Y6S6_9CHLO</name>
<dbReference type="AlphaFoldDB" id="A0A835Y6S6"/>
<proteinExistence type="predicted"/>
<reference evidence="2" key="1">
    <citation type="journal article" date="2020" name="bioRxiv">
        <title>Comparative genomics of Chlamydomonas.</title>
        <authorList>
            <person name="Craig R.J."/>
            <person name="Hasan A.R."/>
            <person name="Ness R.W."/>
            <person name="Keightley P.D."/>
        </authorList>
    </citation>
    <scope>NUCLEOTIDE SEQUENCE</scope>
    <source>
        <strain evidence="2">CCAP 11/70</strain>
    </source>
</reference>
<gene>
    <name evidence="2" type="ORF">HYH03_005080</name>
</gene>